<sequence length="100" mass="10896">MRRLFVYKDSGPPGISTSLSEETDTGDRSRSHLSPPSPYRFFSSTQLLSGGLGCSLQACRCLAAITSILSGGRFIVPLLRISMTCTTLPLPTHFTDCRRV</sequence>
<name>A0ABV0YRY2_9TELE</name>
<organism evidence="2 3">
    <name type="scientific">Ameca splendens</name>
    <dbReference type="NCBI Taxonomy" id="208324"/>
    <lineage>
        <taxon>Eukaryota</taxon>
        <taxon>Metazoa</taxon>
        <taxon>Chordata</taxon>
        <taxon>Craniata</taxon>
        <taxon>Vertebrata</taxon>
        <taxon>Euteleostomi</taxon>
        <taxon>Actinopterygii</taxon>
        <taxon>Neopterygii</taxon>
        <taxon>Teleostei</taxon>
        <taxon>Neoteleostei</taxon>
        <taxon>Acanthomorphata</taxon>
        <taxon>Ovalentaria</taxon>
        <taxon>Atherinomorphae</taxon>
        <taxon>Cyprinodontiformes</taxon>
        <taxon>Goodeidae</taxon>
        <taxon>Ameca</taxon>
    </lineage>
</organism>
<evidence type="ECO:0000256" key="1">
    <source>
        <dbReference type="SAM" id="MobiDB-lite"/>
    </source>
</evidence>
<dbReference type="EMBL" id="JAHRIP010040342">
    <property type="protein sequence ID" value="MEQ2296619.1"/>
    <property type="molecule type" value="Genomic_DNA"/>
</dbReference>
<dbReference type="Proteomes" id="UP001469553">
    <property type="component" value="Unassembled WGS sequence"/>
</dbReference>
<proteinExistence type="predicted"/>
<keyword evidence="3" id="KW-1185">Reference proteome</keyword>
<comment type="caution">
    <text evidence="2">The sequence shown here is derived from an EMBL/GenBank/DDBJ whole genome shotgun (WGS) entry which is preliminary data.</text>
</comment>
<feature type="region of interest" description="Disordered" evidence="1">
    <location>
        <begin position="1"/>
        <end position="37"/>
    </location>
</feature>
<protein>
    <submittedName>
        <fullName evidence="2">Uncharacterized protein</fullName>
    </submittedName>
</protein>
<gene>
    <name evidence="2" type="ORF">AMECASPLE_026529</name>
</gene>
<accession>A0ABV0YRY2</accession>
<evidence type="ECO:0000313" key="3">
    <source>
        <dbReference type="Proteomes" id="UP001469553"/>
    </source>
</evidence>
<reference evidence="2 3" key="1">
    <citation type="submission" date="2021-06" db="EMBL/GenBank/DDBJ databases">
        <authorList>
            <person name="Palmer J.M."/>
        </authorList>
    </citation>
    <scope>NUCLEOTIDE SEQUENCE [LARGE SCALE GENOMIC DNA]</scope>
    <source>
        <strain evidence="2 3">AS_MEX2019</strain>
        <tissue evidence="2">Muscle</tissue>
    </source>
</reference>
<evidence type="ECO:0000313" key="2">
    <source>
        <dbReference type="EMBL" id="MEQ2296619.1"/>
    </source>
</evidence>